<dbReference type="Pfam" id="PF00004">
    <property type="entry name" value="AAA"/>
    <property type="match status" value="1"/>
</dbReference>
<dbReference type="EMBL" id="JAGMUV010000001">
    <property type="protein sequence ID" value="KAH7176067.1"/>
    <property type="molecule type" value="Genomic_DNA"/>
</dbReference>
<dbReference type="InterPro" id="IPR027417">
    <property type="entry name" value="P-loop_NTPase"/>
</dbReference>
<keyword evidence="2" id="KW-0378">Hydrolase</keyword>
<dbReference type="PANTHER" id="PTHR46411">
    <property type="entry name" value="FAMILY ATPASE, PUTATIVE-RELATED"/>
    <property type="match status" value="1"/>
</dbReference>
<feature type="domain" description="AAA+ ATPase" evidence="1">
    <location>
        <begin position="494"/>
        <end position="618"/>
    </location>
</feature>
<dbReference type="Pfam" id="PF23232">
    <property type="entry name" value="AAA_lid_13"/>
    <property type="match status" value="1"/>
</dbReference>
<reference evidence="2" key="1">
    <citation type="journal article" date="2021" name="Nat. Commun.">
        <title>Genetic determinants of endophytism in the Arabidopsis root mycobiome.</title>
        <authorList>
            <person name="Mesny F."/>
            <person name="Miyauchi S."/>
            <person name="Thiergart T."/>
            <person name="Pickel B."/>
            <person name="Atanasova L."/>
            <person name="Karlsson M."/>
            <person name="Huettel B."/>
            <person name="Barry K.W."/>
            <person name="Haridas S."/>
            <person name="Chen C."/>
            <person name="Bauer D."/>
            <person name="Andreopoulos W."/>
            <person name="Pangilinan J."/>
            <person name="LaButti K."/>
            <person name="Riley R."/>
            <person name="Lipzen A."/>
            <person name="Clum A."/>
            <person name="Drula E."/>
            <person name="Henrissat B."/>
            <person name="Kohler A."/>
            <person name="Grigoriev I.V."/>
            <person name="Martin F.M."/>
            <person name="Hacquard S."/>
        </authorList>
    </citation>
    <scope>NUCLEOTIDE SEQUENCE</scope>
    <source>
        <strain evidence="2">MPI-CAGE-AT-0147</strain>
    </source>
</reference>
<evidence type="ECO:0000313" key="3">
    <source>
        <dbReference type="Proteomes" id="UP000738349"/>
    </source>
</evidence>
<dbReference type="CDD" id="cd19481">
    <property type="entry name" value="RecA-like_protease"/>
    <property type="match status" value="1"/>
</dbReference>
<dbReference type="AlphaFoldDB" id="A0A9P9JIN2"/>
<dbReference type="SUPFAM" id="SSF52540">
    <property type="entry name" value="P-loop containing nucleoside triphosphate hydrolases"/>
    <property type="match status" value="1"/>
</dbReference>
<comment type="caution">
    <text evidence="2">The sequence shown here is derived from an EMBL/GenBank/DDBJ whole genome shotgun (WGS) entry which is preliminary data.</text>
</comment>
<dbReference type="Pfam" id="PF22942">
    <property type="entry name" value="DUF7025"/>
    <property type="match status" value="1"/>
</dbReference>
<dbReference type="InterPro" id="IPR003593">
    <property type="entry name" value="AAA+_ATPase"/>
</dbReference>
<dbReference type="SMART" id="SM00382">
    <property type="entry name" value="AAA"/>
    <property type="match status" value="1"/>
</dbReference>
<dbReference type="InterPro" id="IPR054289">
    <property type="entry name" value="DUF7025"/>
</dbReference>
<dbReference type="Gene3D" id="3.40.50.300">
    <property type="entry name" value="P-loop containing nucleotide triphosphate hydrolases"/>
    <property type="match status" value="1"/>
</dbReference>
<dbReference type="InterPro" id="IPR003959">
    <property type="entry name" value="ATPase_AAA_core"/>
</dbReference>
<evidence type="ECO:0000313" key="2">
    <source>
        <dbReference type="EMBL" id="KAH7176067.1"/>
    </source>
</evidence>
<dbReference type="GO" id="GO:0016887">
    <property type="term" value="F:ATP hydrolysis activity"/>
    <property type="evidence" value="ECO:0007669"/>
    <property type="project" value="InterPro"/>
</dbReference>
<evidence type="ECO:0000259" key="1">
    <source>
        <dbReference type="SMART" id="SM00382"/>
    </source>
</evidence>
<accession>A0A9P9JIN2</accession>
<protein>
    <submittedName>
        <fullName evidence="2">P-loop containing nucleoside triphosphate hydrolase protein</fullName>
    </submittedName>
</protein>
<organism evidence="2 3">
    <name type="scientific">Dactylonectria macrodidyma</name>
    <dbReference type="NCBI Taxonomy" id="307937"/>
    <lineage>
        <taxon>Eukaryota</taxon>
        <taxon>Fungi</taxon>
        <taxon>Dikarya</taxon>
        <taxon>Ascomycota</taxon>
        <taxon>Pezizomycotina</taxon>
        <taxon>Sordariomycetes</taxon>
        <taxon>Hypocreomycetidae</taxon>
        <taxon>Hypocreales</taxon>
        <taxon>Nectriaceae</taxon>
        <taxon>Dactylonectria</taxon>
    </lineage>
</organism>
<name>A0A9P9JIN2_9HYPO</name>
<keyword evidence="3" id="KW-1185">Reference proteome</keyword>
<dbReference type="GO" id="GO:0005524">
    <property type="term" value="F:ATP binding"/>
    <property type="evidence" value="ECO:0007669"/>
    <property type="project" value="InterPro"/>
</dbReference>
<gene>
    <name evidence="2" type="ORF">EDB81DRAFT_31688</name>
</gene>
<dbReference type="OrthoDB" id="10042665at2759"/>
<dbReference type="Proteomes" id="UP000738349">
    <property type="component" value="Unassembled WGS sequence"/>
</dbReference>
<dbReference type="InterPro" id="IPR056599">
    <property type="entry name" value="AAA_lid_fung"/>
</dbReference>
<dbReference type="PANTHER" id="PTHR46411:SF2">
    <property type="entry name" value="AAA+ ATPASE DOMAIN-CONTAINING PROTEIN"/>
    <property type="match status" value="1"/>
</dbReference>
<proteinExistence type="predicted"/>
<sequence>MSNHLYLDMDTDTDVSASSVPITFEATRRLRAWRNEGGVEVHRKVVKKFRNHNGQYSTTTLDDIPSGDVEAIGHQRETPSITFWREVEERGNVWRRTIDVDWWPFSEFLEKLEEFPLPESRSESKLSFVEPFVELFLRRDALRKVVANSGKGEEIPDQDREMGFNFQIAGEILQFIDDNAHDIGSRLEALKSATSQTTVRYDDLWMLYLPGTLIFETPSGGDPVCYMVDLPCFEKPPLELRSRYSQPSSSFPHLKLQCWSVDYDGETFGRRVHILNVDHFPGSVEICNLRFVPEPFLKDKDKVKAHLKSRGQEFWNMQIHSGFRQVIGPFHHQSTHDEQPRVIVDMKTHRQLFGGWIVGTNCGNDEDHNARDLDAASLVAVAGGLMSERVQVTSSDYEIGSSSTWFNEYRLIDPSGPPDELTLLLCPRTLPAFRLRDKSWRKYDVINLQPVKFRERAWDRLVLDSEYKDVIRAMVKSYLNNKTKVQDLVAGKGAGLVVLLHGPPGVGKTLTAECVAESFKKPLYMVTAGDLGTDPERLESKLSTIFDYAVSWNAILLLDEADIFLQDRDYDNLARNALVSIFLRTLEYFNGIMFLTSNRVGAFDQAFQSRIHITIGMPELNDSRRKDVWKIFIQDLGRKRSDGSPPLLTREECQQLGHEVVTSWASQRLNGRQIRNCVRSALALAEDKGVKPDASHFNTVLRLSNEFTQYMHKLQKAEADEIAQIKGDRLASMRDIMMGCEREA</sequence>